<dbReference type="InterPro" id="IPR029052">
    <property type="entry name" value="Metallo-depent_PP-like"/>
</dbReference>
<evidence type="ECO:0000313" key="5">
    <source>
        <dbReference type="Proteomes" id="UP001175097"/>
    </source>
</evidence>
<dbReference type="EMBL" id="JAROCC010000004">
    <property type="protein sequence ID" value="MDN4607268.1"/>
    <property type="molecule type" value="Genomic_DNA"/>
</dbReference>
<gene>
    <name evidence="4" type="ORF">P5G49_07195</name>
</gene>
<keyword evidence="2" id="KW-0378">Hydrolase</keyword>
<dbReference type="PANTHER" id="PTHR31302:SF31">
    <property type="entry name" value="PHOSPHODIESTERASE YAEI"/>
    <property type="match status" value="1"/>
</dbReference>
<comment type="caution">
    <text evidence="4">The sequence shown here is derived from an EMBL/GenBank/DDBJ whole genome shotgun (WGS) entry which is preliminary data.</text>
</comment>
<dbReference type="CDD" id="cd07385">
    <property type="entry name" value="MPP_YkuE_C"/>
    <property type="match status" value="1"/>
</dbReference>
<evidence type="ECO:0000313" key="4">
    <source>
        <dbReference type="EMBL" id="MDN4607268.1"/>
    </source>
</evidence>
<dbReference type="InterPro" id="IPR004843">
    <property type="entry name" value="Calcineurin-like_PHP"/>
</dbReference>
<name>A0ABT8JQ59_9BACL</name>
<feature type="domain" description="Calcineurin-like phosphoesterase" evidence="3">
    <location>
        <begin position="11"/>
        <end position="178"/>
    </location>
</feature>
<keyword evidence="1" id="KW-0479">Metal-binding</keyword>
<keyword evidence="5" id="KW-1185">Reference proteome</keyword>
<evidence type="ECO:0000256" key="1">
    <source>
        <dbReference type="ARBA" id="ARBA00022723"/>
    </source>
</evidence>
<accession>A0ABT8JQ59</accession>
<sequence>MRIPKYFDNYRIVQLSDIHDSVFGDNNSELVNKVKLLSPNAIFITGDFIDGNRYDLEQSLNIIKQLQFVAPFFYVTGNHEVSTNDVELIKSELIQLGVHVLSNESLLIGDEEKIAIGGIEDPLSSVLPEDQFVEEALGKAFKNVPNEMYKLLLAHRPYELDRYVERNIDLVFSGHAHGGQIRIPGLGGLVAPGQGWFPEYTSGVHEKSGSHLVISRGLGNSIVPIRIFNQPEIVVVTLKSLSTK</sequence>
<dbReference type="RefSeq" id="WP_301242809.1">
    <property type="nucleotide sequence ID" value="NZ_JAROCC010000004.1"/>
</dbReference>
<dbReference type="Gene3D" id="3.60.21.10">
    <property type="match status" value="1"/>
</dbReference>
<dbReference type="InterPro" id="IPR051158">
    <property type="entry name" value="Metallophosphoesterase_sf"/>
</dbReference>
<evidence type="ECO:0000259" key="3">
    <source>
        <dbReference type="Pfam" id="PF00149"/>
    </source>
</evidence>
<dbReference type="PANTHER" id="PTHR31302">
    <property type="entry name" value="TRANSMEMBRANE PROTEIN WITH METALLOPHOSPHOESTERASE DOMAIN-RELATED"/>
    <property type="match status" value="1"/>
</dbReference>
<dbReference type="Pfam" id="PF00149">
    <property type="entry name" value="Metallophos"/>
    <property type="match status" value="1"/>
</dbReference>
<proteinExistence type="predicted"/>
<dbReference type="SUPFAM" id="SSF56300">
    <property type="entry name" value="Metallo-dependent phosphatases"/>
    <property type="match status" value="1"/>
</dbReference>
<organism evidence="4 5">
    <name type="scientific">Sporosarcina highlanderae</name>
    <dbReference type="NCBI Taxonomy" id="3035916"/>
    <lineage>
        <taxon>Bacteria</taxon>
        <taxon>Bacillati</taxon>
        <taxon>Bacillota</taxon>
        <taxon>Bacilli</taxon>
        <taxon>Bacillales</taxon>
        <taxon>Caryophanaceae</taxon>
        <taxon>Sporosarcina</taxon>
    </lineage>
</organism>
<dbReference type="Proteomes" id="UP001175097">
    <property type="component" value="Unassembled WGS sequence"/>
</dbReference>
<reference evidence="4" key="1">
    <citation type="submission" date="2023-03" db="EMBL/GenBank/DDBJ databases">
        <title>MT1 and MT2 Draft Genomes of Novel Species.</title>
        <authorList>
            <person name="Venkateswaran K."/>
        </authorList>
    </citation>
    <scope>NUCLEOTIDE SEQUENCE</scope>
    <source>
        <strain evidence="4">F6_3S_P_2</strain>
    </source>
</reference>
<evidence type="ECO:0000256" key="2">
    <source>
        <dbReference type="ARBA" id="ARBA00022801"/>
    </source>
</evidence>
<protein>
    <submittedName>
        <fullName evidence="4">Metallophosphoesterase</fullName>
    </submittedName>
</protein>